<dbReference type="InterPro" id="IPR009030">
    <property type="entry name" value="Growth_fac_rcpt_cys_sf"/>
</dbReference>
<dbReference type="Pfam" id="PF07699">
    <property type="entry name" value="Ephrin_rec_like"/>
    <property type="match status" value="2"/>
</dbReference>
<feature type="disulfide bond" evidence="6">
    <location>
        <begin position="1395"/>
        <end position="1412"/>
    </location>
</feature>
<feature type="domain" description="CUB" evidence="8">
    <location>
        <begin position="359"/>
        <end position="466"/>
    </location>
</feature>
<dbReference type="SMART" id="SM01411">
    <property type="entry name" value="Ephrin_rec_like"/>
    <property type="match status" value="3"/>
</dbReference>
<dbReference type="SMART" id="SM00034">
    <property type="entry name" value="CLECT"/>
    <property type="match status" value="1"/>
</dbReference>
<feature type="domain" description="EGF-like" evidence="9">
    <location>
        <begin position="1387"/>
        <end position="1426"/>
    </location>
</feature>
<comment type="caution">
    <text evidence="6">Lacks conserved residue(s) required for the propagation of feature annotation.</text>
</comment>
<feature type="domain" description="C-type lectin" evidence="10">
    <location>
        <begin position="45"/>
        <end position="159"/>
    </location>
</feature>
<feature type="domain" description="HYR" evidence="11">
    <location>
        <begin position="892"/>
        <end position="972"/>
    </location>
</feature>
<accession>A0AAD9NPU8</accession>
<dbReference type="PROSITE" id="PS01186">
    <property type="entry name" value="EGF_2"/>
    <property type="match status" value="3"/>
</dbReference>
<dbReference type="SUPFAM" id="SSF57196">
    <property type="entry name" value="EGF/Laminin"/>
    <property type="match status" value="4"/>
</dbReference>
<dbReference type="PROSITE" id="PS00010">
    <property type="entry name" value="ASX_HYDROXYL"/>
    <property type="match status" value="3"/>
</dbReference>
<dbReference type="PANTHER" id="PTHR12916:SF4">
    <property type="entry name" value="UNINFLATABLE, ISOFORM C"/>
    <property type="match status" value="1"/>
</dbReference>
<feature type="domain" description="EGF-like" evidence="9">
    <location>
        <begin position="1428"/>
        <end position="1465"/>
    </location>
</feature>
<dbReference type="InterPro" id="IPR011641">
    <property type="entry name" value="Tyr-kin_ephrin_A/B_rcpt-like"/>
</dbReference>
<evidence type="ECO:0000256" key="3">
    <source>
        <dbReference type="ARBA" id="ARBA00022737"/>
    </source>
</evidence>
<feature type="domain" description="Sushi" evidence="12">
    <location>
        <begin position="765"/>
        <end position="831"/>
    </location>
</feature>
<dbReference type="Gene3D" id="2.10.25.10">
    <property type="entry name" value="Laminin"/>
    <property type="match status" value="5"/>
</dbReference>
<dbReference type="Pfam" id="PF00008">
    <property type="entry name" value="EGF"/>
    <property type="match status" value="3"/>
</dbReference>
<feature type="domain" description="EGF-like" evidence="9">
    <location>
        <begin position="1716"/>
        <end position="1753"/>
    </location>
</feature>
<dbReference type="PROSITE" id="PS01180">
    <property type="entry name" value="CUB"/>
    <property type="match status" value="2"/>
</dbReference>
<dbReference type="InterPro" id="IPR016186">
    <property type="entry name" value="C-type_lectin-like/link_sf"/>
</dbReference>
<feature type="domain" description="EGF-like" evidence="9">
    <location>
        <begin position="1640"/>
        <end position="1667"/>
    </location>
</feature>
<evidence type="ECO:0000259" key="10">
    <source>
        <dbReference type="PROSITE" id="PS50041"/>
    </source>
</evidence>
<feature type="domain" description="EGF-like" evidence="9">
    <location>
        <begin position="1922"/>
        <end position="1957"/>
    </location>
</feature>
<dbReference type="InterPro" id="IPR000436">
    <property type="entry name" value="Sushi_SCR_CCP_dom"/>
</dbReference>
<dbReference type="PROSITE" id="PS50041">
    <property type="entry name" value="C_TYPE_LECTIN_2"/>
    <property type="match status" value="1"/>
</dbReference>
<dbReference type="CDD" id="cd00037">
    <property type="entry name" value="CLECT"/>
    <property type="match status" value="1"/>
</dbReference>
<evidence type="ECO:0000256" key="1">
    <source>
        <dbReference type="ARBA" id="ARBA00022536"/>
    </source>
</evidence>
<dbReference type="CDD" id="cd00054">
    <property type="entry name" value="EGF_CA"/>
    <property type="match status" value="2"/>
</dbReference>
<dbReference type="FunFam" id="2.10.25.10:FF:000246">
    <property type="entry name" value="EGF-like repeat and discoidin I-like domain-containing protein 3"/>
    <property type="match status" value="1"/>
</dbReference>
<evidence type="ECO:0000259" key="12">
    <source>
        <dbReference type="PROSITE" id="PS50923"/>
    </source>
</evidence>
<dbReference type="Proteomes" id="UP001209878">
    <property type="component" value="Unassembled WGS sequence"/>
</dbReference>
<feature type="disulfide bond" evidence="6">
    <location>
        <begin position="1455"/>
        <end position="1464"/>
    </location>
</feature>
<dbReference type="SMART" id="SM00181">
    <property type="entry name" value="EGF"/>
    <property type="match status" value="9"/>
</dbReference>
<dbReference type="InterPro" id="IPR003410">
    <property type="entry name" value="HYR_dom"/>
</dbReference>
<proteinExistence type="predicted"/>
<evidence type="ECO:0000259" key="11">
    <source>
        <dbReference type="PROSITE" id="PS50825"/>
    </source>
</evidence>
<dbReference type="Gene3D" id="3.10.100.10">
    <property type="entry name" value="Mannose-Binding Protein A, subunit A"/>
    <property type="match status" value="1"/>
</dbReference>
<dbReference type="GO" id="GO:0005509">
    <property type="term" value="F:calcium ion binding"/>
    <property type="evidence" value="ECO:0007669"/>
    <property type="project" value="InterPro"/>
</dbReference>
<keyword evidence="14" id="KW-1185">Reference proteome</keyword>
<sequence>MHGLERVVETINKYGAAPSYKDVFKYNWKAVGEKTFVCPTGWTANGVTCYKVYSERMSWRDALSVCTNAGGQLAKVEELNTNIFIGEQVSLKGGIKEYWIEGYKGYWSDDEESDTVVGNWMANQPDVTSGQCVKVNNNTNQLYQWTMHWCGAKLPFVCQLQACLEVSLPMTHHSQSWCFFPRFFPAFPLEPFTFTFTVSSPLYLTPSSEFETEENIDIVDIYVGSNTIEASTYIASLSGRIDSAKLPTYVSTNNFLIVKFTSDRSNEKKGFSATFTAEKQQTPGIENPLEAGKNPKFVTSPGYPKKYFSNSKFSWIITAPKYSIITLERLDIDLGAKDSVTIRDGDKPTDTVLARFTGCDVTLNEDSGVIVSPGYGRQTTYPNMVTCTWTIASKAAILLVFDSFTLGSGDKFKIYEGADKSTTPVHDASTKPVDTRAASGKLVVEFTTDAAGSDSDTGFSAKFSIDCATLPYNTSLTPIQISDASGAAVSGTPNTQFRSFYSLQCKTGHYFSQEEFGKCEANSSYILNVTCGLGGKWDVPRFPQCQPVYCGAVPGIENGFVANTTSVLYGGVVQYKCFEGFTLDGADEINSRLVEGEYSSRVVDGEYSSRVVEGEYSSRVVEGEYSNRVVEGEYSSRVVEGEYSSRVVEGVPLTFCTGNKTWKDSNIKTNCSDINECDDNNGGCSHNCTDFEVAICERLSDTLLNTLDNQPTIKYPDNPITYGMEVLMNCTVEGGLTTQRKRTCLYDVESSSYKLIGESLECGKIRCEQPSGLAGLQSGILESLANATYNTNFTFTCADNFSRVGNNSDENFVVTCMKDGRWNLGGLRCIGPACSDPGRPADGVQIGSSYEMGSTVTFKCNHTGFKPEPASIKCVSPNQELQWSDNTPPKCVDKEKPQFVHCPKNVSVLLYGSLETQLTPPTVTDNSGAVASFNVSYNLRDPVTQNMTITWSAADHAGNEADVCQVEVQLIDETPPTIEICPESGIKYVNSENMNDKDVEKSLNVTVANGKTIATNEVTPKTYSLSKNTVNEVITLRQEVVDNQGFKAECTFQYVIKAKACQDWALREPAHGKKACTPKPSDGFECKLTCDMDYSFYGHKHSEAKYRQTFVVTYTGTVIVSSEKEHYVTQLERQLPGVETDLQDVCNLNIQKSPTVHFSLEKLKTIEPPGKVNITAANSYIETDGFSCLDGKLLQGNTCVPCPAGYYKNNSDSCALCPVGTYSDGTNEGPCDNCPDGTYTYHMGTRSRDECKPVCPPGLVSDTQLPPCHACNPGMYSINTTTCVNCPTDSNFTRGPQGGANITECRAKCPVGKFSYDGREPCRPCPKGFYQDSEGMQKCLQCSENTTLQEASISSDNCTVQGTQTVLKPQTGKQVSGSSDTYEKTTIKEICHDLCSNDTRGTCKDLHLGFECLCRTTDVYTGKRCNDRKKLCGNNDCQHGATCEEISDIRYVCKCPKGFTGEKCEENIDDCMSNPCLYGGSCSDLVDDYSCTCAAGFSGKNCETRPTRKSLCNSLPCGSNGLCLLDYTTSTVRCVCKPGFTSGQYNTLWLDASDPDDTGDDETLARHSTVCDGTTPVKARCRVRDSTETFDDKDSASQELEVKCTTQGLLCLNVNQSANATCPDYEIQFTCDAGGSKCVDEDMCAEEKCVNGATCKDLEGRTGKNCSEDYDECISQPCYHRGECVNKDNAYTCTCPVGWTGKRCKTGFAGRHCEDGPHPCSVANPCQNGGTCYEHEGEAKCRCTELPREYFCQCPTDEYFCQCPTDCTSVSVPLCPTGEYFCQCPTGEYFSQCPTGEYFSQCPTGEYFSQCPTGEYFSQCSTGEYIFQCPTGEYFCQCVTGGYFCQCVTGGYFCQCPTGEYFCQCVTGEYFCQCVTGEYFSQCSTGEYIFQCPTGEYFSQCVTGEYFSQCVTGFTGVTCETNINDCEGKDCGNGMCIDGVTKSFCQCPVGRIGSACNKVTFALTYQVQGSTYK</sequence>
<dbReference type="SUPFAM" id="SSF57184">
    <property type="entry name" value="Growth factor receptor domain"/>
    <property type="match status" value="1"/>
</dbReference>
<feature type="domain" description="Sushi" evidence="12">
    <location>
        <begin position="832"/>
        <end position="893"/>
    </location>
</feature>
<dbReference type="InterPro" id="IPR001304">
    <property type="entry name" value="C-type_lectin-like"/>
</dbReference>
<dbReference type="SUPFAM" id="SSF49854">
    <property type="entry name" value="Spermadhesin, CUB domain"/>
    <property type="match status" value="3"/>
</dbReference>
<dbReference type="Gene3D" id="2.60.120.290">
    <property type="entry name" value="Spermadhesin, CUB domain"/>
    <property type="match status" value="3"/>
</dbReference>
<dbReference type="EMBL" id="JAODUO010000667">
    <property type="protein sequence ID" value="KAK2176348.1"/>
    <property type="molecule type" value="Genomic_DNA"/>
</dbReference>
<evidence type="ECO:0000313" key="14">
    <source>
        <dbReference type="Proteomes" id="UP001209878"/>
    </source>
</evidence>
<dbReference type="InterPro" id="IPR016187">
    <property type="entry name" value="CTDL_fold"/>
</dbReference>
<keyword evidence="1 6" id="KW-0245">EGF-like domain</keyword>
<comment type="caution">
    <text evidence="13">The sequence shown here is derived from an EMBL/GenBank/DDBJ whole genome shotgun (WGS) entry which is preliminary data.</text>
</comment>
<dbReference type="InterPro" id="IPR000859">
    <property type="entry name" value="CUB_dom"/>
</dbReference>
<organism evidence="13 14">
    <name type="scientific">Ridgeia piscesae</name>
    <name type="common">Tubeworm</name>
    <dbReference type="NCBI Taxonomy" id="27915"/>
    <lineage>
        <taxon>Eukaryota</taxon>
        <taxon>Metazoa</taxon>
        <taxon>Spiralia</taxon>
        <taxon>Lophotrochozoa</taxon>
        <taxon>Annelida</taxon>
        <taxon>Polychaeta</taxon>
        <taxon>Sedentaria</taxon>
        <taxon>Canalipalpata</taxon>
        <taxon>Sabellida</taxon>
        <taxon>Siboglinidae</taxon>
        <taxon>Ridgeia</taxon>
    </lineage>
</organism>
<dbReference type="PROSITE" id="PS01187">
    <property type="entry name" value="EGF_CA"/>
    <property type="match status" value="2"/>
</dbReference>
<evidence type="ECO:0000313" key="13">
    <source>
        <dbReference type="EMBL" id="KAK2176348.1"/>
    </source>
</evidence>
<dbReference type="SUPFAM" id="SSF57535">
    <property type="entry name" value="Complement control module/SCR domain"/>
    <property type="match status" value="3"/>
</dbReference>
<evidence type="ECO:0000256" key="4">
    <source>
        <dbReference type="ARBA" id="ARBA00023157"/>
    </source>
</evidence>
<feature type="disulfide bond" evidence="6">
    <location>
        <begin position="1493"/>
        <end position="1502"/>
    </location>
</feature>
<dbReference type="InterPro" id="IPR035976">
    <property type="entry name" value="Sushi/SCR/CCP_sf"/>
</dbReference>
<protein>
    <submittedName>
        <fullName evidence="13">Uncharacterized protein</fullName>
    </submittedName>
</protein>
<dbReference type="PROSITE" id="PS50026">
    <property type="entry name" value="EGF_3"/>
    <property type="match status" value="7"/>
</dbReference>
<keyword evidence="3" id="KW-0677">Repeat</keyword>
<dbReference type="SUPFAM" id="SSF56436">
    <property type="entry name" value="C-type lectin-like"/>
    <property type="match status" value="1"/>
</dbReference>
<dbReference type="FunFam" id="2.10.25.10:FF:000122">
    <property type="entry name" value="Protein crumbs homolog 2"/>
    <property type="match status" value="1"/>
</dbReference>
<feature type="disulfide bond" evidence="6">
    <location>
        <begin position="1743"/>
        <end position="1752"/>
    </location>
</feature>
<keyword evidence="7" id="KW-0768">Sushi</keyword>
<evidence type="ECO:0000259" key="9">
    <source>
        <dbReference type="PROSITE" id="PS50026"/>
    </source>
</evidence>
<evidence type="ECO:0000259" key="8">
    <source>
        <dbReference type="PROSITE" id="PS01180"/>
    </source>
</evidence>
<name>A0AAD9NPU8_RIDPI</name>
<keyword evidence="5" id="KW-0325">Glycoprotein</keyword>
<feature type="disulfide bond" evidence="6">
    <location>
        <begin position="1695"/>
        <end position="1704"/>
    </location>
</feature>
<feature type="domain" description="EGF-like" evidence="9">
    <location>
        <begin position="1467"/>
        <end position="1503"/>
    </location>
</feature>
<dbReference type="PROSITE" id="PS00022">
    <property type="entry name" value="EGF_1"/>
    <property type="match status" value="4"/>
</dbReference>
<evidence type="ECO:0000256" key="7">
    <source>
        <dbReference type="PROSITE-ProRule" id="PRU00302"/>
    </source>
</evidence>
<evidence type="ECO:0000256" key="2">
    <source>
        <dbReference type="ARBA" id="ARBA00022729"/>
    </source>
</evidence>
<dbReference type="InterPro" id="IPR000152">
    <property type="entry name" value="EGF-type_Asp/Asn_hydroxyl_site"/>
</dbReference>
<dbReference type="InterPro" id="IPR000742">
    <property type="entry name" value="EGF"/>
</dbReference>
<feature type="domain" description="EGF-like" evidence="9">
    <location>
        <begin position="1669"/>
        <end position="1705"/>
    </location>
</feature>
<dbReference type="InterPro" id="IPR001881">
    <property type="entry name" value="EGF-like_Ca-bd_dom"/>
</dbReference>
<dbReference type="SMART" id="SM00032">
    <property type="entry name" value="CCP"/>
    <property type="match status" value="3"/>
</dbReference>
<dbReference type="PROSITE" id="PS50923">
    <property type="entry name" value="SUSHI"/>
    <property type="match status" value="2"/>
</dbReference>
<dbReference type="CDD" id="cd00041">
    <property type="entry name" value="CUB"/>
    <property type="match status" value="3"/>
</dbReference>
<dbReference type="CDD" id="cd00033">
    <property type="entry name" value="CCP"/>
    <property type="match status" value="2"/>
</dbReference>
<dbReference type="Pfam" id="PF00431">
    <property type="entry name" value="CUB"/>
    <property type="match status" value="3"/>
</dbReference>
<feature type="disulfide bond" evidence="6">
    <location>
        <begin position="1947"/>
        <end position="1956"/>
    </location>
</feature>
<dbReference type="SMART" id="SM00179">
    <property type="entry name" value="EGF_CA"/>
    <property type="match status" value="4"/>
</dbReference>
<dbReference type="SMART" id="SM00042">
    <property type="entry name" value="CUB"/>
    <property type="match status" value="2"/>
</dbReference>
<feature type="domain" description="CUB" evidence="8">
    <location>
        <begin position="150"/>
        <end position="278"/>
    </location>
</feature>
<dbReference type="PANTHER" id="PTHR12916">
    <property type="entry name" value="CYTOCHROME C OXIDASE POLYPEPTIDE VIC-2"/>
    <property type="match status" value="1"/>
</dbReference>
<dbReference type="PROSITE" id="PS50825">
    <property type="entry name" value="HYR"/>
    <property type="match status" value="1"/>
</dbReference>
<dbReference type="InterPro" id="IPR018097">
    <property type="entry name" value="EGF_Ca-bd_CS"/>
</dbReference>
<reference evidence="13" key="1">
    <citation type="journal article" date="2023" name="Mol. Biol. Evol.">
        <title>Third-Generation Sequencing Reveals the Adaptive Role of the Epigenome in Three Deep-Sea Polychaetes.</title>
        <authorList>
            <person name="Perez M."/>
            <person name="Aroh O."/>
            <person name="Sun Y."/>
            <person name="Lan Y."/>
            <person name="Juniper S.K."/>
            <person name="Young C.R."/>
            <person name="Angers B."/>
            <person name="Qian P.Y."/>
        </authorList>
    </citation>
    <scope>NUCLEOTIDE SEQUENCE</scope>
    <source>
        <strain evidence="13">R07B-5</strain>
    </source>
</reference>
<dbReference type="InterPro" id="IPR035914">
    <property type="entry name" value="Sperma_CUB_dom_sf"/>
</dbReference>
<feature type="disulfide bond" evidence="6">
    <location>
        <begin position="1926"/>
        <end position="1936"/>
    </location>
</feature>
<gene>
    <name evidence="13" type="ORF">NP493_666g01031</name>
</gene>
<keyword evidence="4 6" id="KW-1015">Disulfide bond</keyword>
<keyword evidence="2" id="KW-0732">Signal</keyword>
<evidence type="ECO:0000256" key="6">
    <source>
        <dbReference type="PROSITE-ProRule" id="PRU00076"/>
    </source>
</evidence>
<dbReference type="Gene3D" id="2.10.70.10">
    <property type="entry name" value="Complement Module, domain 1"/>
    <property type="match status" value="3"/>
</dbReference>
<dbReference type="Gene3D" id="2.10.50.10">
    <property type="entry name" value="Tumor Necrosis Factor Receptor, subunit A, domain 2"/>
    <property type="match status" value="2"/>
</dbReference>
<evidence type="ECO:0000256" key="5">
    <source>
        <dbReference type="ARBA" id="ARBA00023180"/>
    </source>
</evidence>